<evidence type="ECO:0000256" key="7">
    <source>
        <dbReference type="SAM" id="Phobius"/>
    </source>
</evidence>
<evidence type="ECO:0000256" key="3">
    <source>
        <dbReference type="ARBA" id="ARBA00022448"/>
    </source>
</evidence>
<dbReference type="InterPro" id="IPR050291">
    <property type="entry name" value="CDF_Transporter"/>
</dbReference>
<dbReference type="GO" id="GO:0008324">
    <property type="term" value="F:monoatomic cation transmembrane transporter activity"/>
    <property type="evidence" value="ECO:0007669"/>
    <property type="project" value="InterPro"/>
</dbReference>
<evidence type="ECO:0000256" key="5">
    <source>
        <dbReference type="ARBA" id="ARBA00022989"/>
    </source>
</evidence>
<comment type="caution">
    <text evidence="10">The sequence shown here is derived from an EMBL/GenBank/DDBJ whole genome shotgun (WGS) entry which is preliminary data.</text>
</comment>
<dbReference type="InterPro" id="IPR027469">
    <property type="entry name" value="Cation_efflux_TMD_sf"/>
</dbReference>
<accession>A0A424Y8Y9</accession>
<evidence type="ECO:0000313" key="10">
    <source>
        <dbReference type="EMBL" id="RQD72722.1"/>
    </source>
</evidence>
<evidence type="ECO:0000259" key="9">
    <source>
        <dbReference type="Pfam" id="PF16916"/>
    </source>
</evidence>
<evidence type="ECO:0000313" key="11">
    <source>
        <dbReference type="Proteomes" id="UP000285138"/>
    </source>
</evidence>
<comment type="similarity">
    <text evidence="2">Belongs to the cation diffusion facilitator (CDF) transporter (TC 2.A.4) family.</text>
</comment>
<dbReference type="Gene3D" id="1.20.1510.10">
    <property type="entry name" value="Cation efflux protein transmembrane domain"/>
    <property type="match status" value="1"/>
</dbReference>
<dbReference type="InterPro" id="IPR036837">
    <property type="entry name" value="Cation_efflux_CTD_sf"/>
</dbReference>
<keyword evidence="4 7" id="KW-0812">Transmembrane</keyword>
<dbReference type="InterPro" id="IPR002524">
    <property type="entry name" value="Cation_efflux"/>
</dbReference>
<keyword evidence="5 7" id="KW-1133">Transmembrane helix</keyword>
<sequence>MSERYKTGLFGAWIGIIVNFMLMIIKGLAGYLANSQAMTADAFHSGADIFVSFAVIIGMFIASKPADQEHPYGHGKAETIASKIIALIIVLAGLNVAVSSLGAFFRGVDVTPGSMALWAALISILVKEITFRYTYYLGEKVDCKVLLTNSWEHRSDVFSSVAALIGIGGARIGDFLGYPFFLYMDPLAGLVVSVFIIRMGLCLAGEAAYELMDASATEDIIDDIREAACNVEGVTEVHDVKARSAGPYVLVDLRIGVRCDLTVKEGHDIAKRVKEGLLARRDDILEVIVHVNPCEVEE</sequence>
<dbReference type="EMBL" id="QZAA01000299">
    <property type="protein sequence ID" value="RQD72722.1"/>
    <property type="molecule type" value="Genomic_DNA"/>
</dbReference>
<dbReference type="InterPro" id="IPR058533">
    <property type="entry name" value="Cation_efflux_TM"/>
</dbReference>
<reference evidence="10 11" key="1">
    <citation type="submission" date="2018-08" db="EMBL/GenBank/DDBJ databases">
        <title>The metabolism and importance of syntrophic acetate oxidation coupled to methane or sulfide production in haloalkaline environments.</title>
        <authorList>
            <person name="Timmers P.H.A."/>
            <person name="Vavourakis C.D."/>
            <person name="Sorokin D.Y."/>
            <person name="Sinninghe Damste J.S."/>
            <person name="Muyzer G."/>
            <person name="Stams A.J.M."/>
            <person name="Plugge C.M."/>
        </authorList>
    </citation>
    <scope>NUCLEOTIDE SEQUENCE [LARGE SCALE GENOMIC DNA]</scope>
    <source>
        <strain evidence="10">MSAO_Bac1</strain>
    </source>
</reference>
<dbReference type="FunFam" id="1.20.1510.10:FF:000006">
    <property type="entry name" value="Divalent cation efflux transporter"/>
    <property type="match status" value="1"/>
</dbReference>
<evidence type="ECO:0000256" key="2">
    <source>
        <dbReference type="ARBA" id="ARBA00008114"/>
    </source>
</evidence>
<feature type="domain" description="Cation efflux protein transmembrane" evidence="8">
    <location>
        <begin position="13"/>
        <end position="212"/>
    </location>
</feature>
<dbReference type="InterPro" id="IPR027470">
    <property type="entry name" value="Cation_efflux_CTD"/>
</dbReference>
<evidence type="ECO:0000259" key="8">
    <source>
        <dbReference type="Pfam" id="PF01545"/>
    </source>
</evidence>
<keyword evidence="6 7" id="KW-0472">Membrane</keyword>
<evidence type="ECO:0000256" key="1">
    <source>
        <dbReference type="ARBA" id="ARBA00004141"/>
    </source>
</evidence>
<feature type="transmembrane region" description="Helical" evidence="7">
    <location>
        <begin position="45"/>
        <end position="63"/>
    </location>
</feature>
<keyword evidence="3" id="KW-0813">Transport</keyword>
<dbReference type="PANTHER" id="PTHR43840:SF15">
    <property type="entry name" value="MITOCHONDRIAL METAL TRANSPORTER 1-RELATED"/>
    <property type="match status" value="1"/>
</dbReference>
<dbReference type="PANTHER" id="PTHR43840">
    <property type="entry name" value="MITOCHONDRIAL METAL TRANSPORTER 1-RELATED"/>
    <property type="match status" value="1"/>
</dbReference>
<dbReference type="Gene3D" id="3.30.70.1350">
    <property type="entry name" value="Cation efflux protein, cytoplasmic domain"/>
    <property type="match status" value="1"/>
</dbReference>
<evidence type="ECO:0000256" key="4">
    <source>
        <dbReference type="ARBA" id="ARBA00022692"/>
    </source>
</evidence>
<feature type="transmembrane region" description="Helical" evidence="7">
    <location>
        <begin position="12"/>
        <end position="33"/>
    </location>
</feature>
<dbReference type="NCBIfam" id="TIGR01297">
    <property type="entry name" value="CDF"/>
    <property type="match status" value="1"/>
</dbReference>
<gene>
    <name evidence="10" type="ORF">D5R97_10535</name>
</gene>
<protein>
    <submittedName>
        <fullName evidence="10">Cation transporter</fullName>
    </submittedName>
</protein>
<feature type="transmembrane region" description="Helical" evidence="7">
    <location>
        <begin position="117"/>
        <end position="136"/>
    </location>
</feature>
<dbReference type="AlphaFoldDB" id="A0A424Y8Y9"/>
<dbReference type="GO" id="GO:0016020">
    <property type="term" value="C:membrane"/>
    <property type="evidence" value="ECO:0007669"/>
    <property type="project" value="UniProtKB-SubCell"/>
</dbReference>
<organism evidence="10 11">
    <name type="scientific">Candidatus Syntrophonatronum acetioxidans</name>
    <dbReference type="NCBI Taxonomy" id="1795816"/>
    <lineage>
        <taxon>Bacteria</taxon>
        <taxon>Bacillati</taxon>
        <taxon>Bacillota</taxon>
        <taxon>Clostridia</taxon>
        <taxon>Eubacteriales</taxon>
        <taxon>Syntrophomonadaceae</taxon>
        <taxon>Candidatus Syntrophonatronum</taxon>
    </lineage>
</organism>
<feature type="transmembrane region" description="Helical" evidence="7">
    <location>
        <begin position="84"/>
        <end position="105"/>
    </location>
</feature>
<proteinExistence type="inferred from homology"/>
<dbReference type="SUPFAM" id="SSF161111">
    <property type="entry name" value="Cation efflux protein transmembrane domain-like"/>
    <property type="match status" value="1"/>
</dbReference>
<comment type="subcellular location">
    <subcellularLocation>
        <location evidence="1">Membrane</location>
        <topology evidence="1">Multi-pass membrane protein</topology>
    </subcellularLocation>
</comment>
<evidence type="ECO:0000256" key="6">
    <source>
        <dbReference type="ARBA" id="ARBA00023136"/>
    </source>
</evidence>
<dbReference type="SUPFAM" id="SSF160240">
    <property type="entry name" value="Cation efflux protein cytoplasmic domain-like"/>
    <property type="match status" value="1"/>
</dbReference>
<feature type="domain" description="Cation efflux protein cytoplasmic" evidence="9">
    <location>
        <begin position="218"/>
        <end position="294"/>
    </location>
</feature>
<name>A0A424Y8Y9_9FIRM</name>
<dbReference type="Pfam" id="PF01545">
    <property type="entry name" value="Cation_efflux"/>
    <property type="match status" value="1"/>
</dbReference>
<dbReference type="Proteomes" id="UP000285138">
    <property type="component" value="Unassembled WGS sequence"/>
</dbReference>
<dbReference type="Pfam" id="PF16916">
    <property type="entry name" value="ZT_dimer"/>
    <property type="match status" value="1"/>
</dbReference>